<dbReference type="CDD" id="cd06252">
    <property type="entry name" value="M14_ASTE_ASPA-like"/>
    <property type="match status" value="1"/>
</dbReference>
<evidence type="ECO:0000256" key="2">
    <source>
        <dbReference type="ARBA" id="ARBA00022723"/>
    </source>
</evidence>
<comment type="caution">
    <text evidence="6">The sequence shown here is derived from an EMBL/GenBank/DDBJ whole genome shotgun (WGS) entry which is preliminary data.</text>
</comment>
<dbReference type="InterPro" id="IPR055438">
    <property type="entry name" value="AstE_AspA_cat"/>
</dbReference>
<dbReference type="PANTHER" id="PTHR37326:SF1">
    <property type="entry name" value="BLL3975 PROTEIN"/>
    <property type="match status" value="1"/>
</dbReference>
<evidence type="ECO:0000256" key="3">
    <source>
        <dbReference type="ARBA" id="ARBA00022801"/>
    </source>
</evidence>
<evidence type="ECO:0000313" key="6">
    <source>
        <dbReference type="EMBL" id="MBB4277615.1"/>
    </source>
</evidence>
<reference evidence="6 7" key="1">
    <citation type="submission" date="2020-08" db="EMBL/GenBank/DDBJ databases">
        <title>Genomic Encyclopedia of Type Strains, Phase IV (KMG-V): Genome sequencing to study the core and pangenomes of soil and plant-associated prokaryotes.</title>
        <authorList>
            <person name="Whitman W."/>
        </authorList>
    </citation>
    <scope>NUCLEOTIDE SEQUENCE [LARGE SCALE GENOMIC DNA]</scope>
    <source>
        <strain evidence="6 7">SEMIA 402</strain>
    </source>
</reference>
<organism evidence="6 7">
    <name type="scientific">Rhizobium mongolense</name>
    <dbReference type="NCBI Taxonomy" id="57676"/>
    <lineage>
        <taxon>Bacteria</taxon>
        <taxon>Pseudomonadati</taxon>
        <taxon>Pseudomonadota</taxon>
        <taxon>Alphaproteobacteria</taxon>
        <taxon>Hyphomicrobiales</taxon>
        <taxon>Rhizobiaceae</taxon>
        <taxon>Rhizobium/Agrobacterium group</taxon>
        <taxon>Rhizobium</taxon>
    </lineage>
</organism>
<keyword evidence="4" id="KW-0862">Zinc</keyword>
<sequence length="334" mass="35752">MTANSKITTDCDFEKNGKQFAYLDVPHSSNGSAWGYVRFPICVIKDGSGPTVLLTGGSHGDEYEGPIALQKLARELAPNEVQGRLIIIPALNYPAVRAATRVSPVDGVNMNRAFPGKSDGTLSQILAHFVASMILPLADVVIDMHSGGKTLQFAPFACIHKLDDPVLQAKSRDLLLAFDAPYSLELVEIDNRGMLDTVVEEQGKIFLATELGGGGTATHDTISTAERGIRNALAHLQVLNIACSTNESSKPNKPIWETSAAGAYIHSNHEGLFEMLTDLGQSVNDGDAIAQIHSLTQMDAAPVVYRAKRHGVVIGRHFPGLIKQGDFVALIAGC</sequence>
<evidence type="ECO:0000313" key="7">
    <source>
        <dbReference type="Proteomes" id="UP000533641"/>
    </source>
</evidence>
<dbReference type="GO" id="GO:0046872">
    <property type="term" value="F:metal ion binding"/>
    <property type="evidence" value="ECO:0007669"/>
    <property type="project" value="UniProtKB-KW"/>
</dbReference>
<proteinExistence type="predicted"/>
<accession>A0A7W6RS29</accession>
<dbReference type="NCBIfam" id="TIGR02994">
    <property type="entry name" value="ectoine_eutE"/>
    <property type="match status" value="1"/>
</dbReference>
<dbReference type="Pfam" id="PF24827">
    <property type="entry name" value="AstE_AspA_cat"/>
    <property type="match status" value="1"/>
</dbReference>
<evidence type="ECO:0000256" key="4">
    <source>
        <dbReference type="ARBA" id="ARBA00022833"/>
    </source>
</evidence>
<dbReference type="EC" id="3.5.1.-" evidence="6"/>
<dbReference type="Proteomes" id="UP000533641">
    <property type="component" value="Unassembled WGS sequence"/>
</dbReference>
<comment type="cofactor">
    <cofactor evidence="1">
        <name>Zn(2+)</name>
        <dbReference type="ChEBI" id="CHEBI:29105"/>
    </cofactor>
</comment>
<dbReference type="AlphaFoldDB" id="A0A7W6RS29"/>
<feature type="domain" description="Succinylglutamate desuccinylase/Aspartoacylase catalytic" evidence="5">
    <location>
        <begin position="49"/>
        <end position="236"/>
    </location>
</feature>
<dbReference type="InterPro" id="IPR014336">
    <property type="entry name" value="DoeB"/>
</dbReference>
<keyword evidence="2" id="KW-0479">Metal-binding</keyword>
<dbReference type="RefSeq" id="WP_183928264.1">
    <property type="nucleotide sequence ID" value="NZ_JACIGM010000014.1"/>
</dbReference>
<dbReference type="Gene3D" id="3.40.630.10">
    <property type="entry name" value="Zn peptidases"/>
    <property type="match status" value="1"/>
</dbReference>
<dbReference type="PANTHER" id="PTHR37326">
    <property type="entry name" value="BLL3975 PROTEIN"/>
    <property type="match status" value="1"/>
</dbReference>
<dbReference type="SUPFAM" id="SSF53187">
    <property type="entry name" value="Zn-dependent exopeptidases"/>
    <property type="match status" value="1"/>
</dbReference>
<dbReference type="InterPro" id="IPR043795">
    <property type="entry name" value="N-alpha-Ac-DABA-like"/>
</dbReference>
<evidence type="ECO:0000256" key="1">
    <source>
        <dbReference type="ARBA" id="ARBA00001947"/>
    </source>
</evidence>
<dbReference type="GO" id="GO:0016811">
    <property type="term" value="F:hydrolase activity, acting on carbon-nitrogen (but not peptide) bonds, in linear amides"/>
    <property type="evidence" value="ECO:0007669"/>
    <property type="project" value="InterPro"/>
</dbReference>
<keyword evidence="3 6" id="KW-0378">Hydrolase</keyword>
<dbReference type="PIRSF" id="PIRSF039012">
    <property type="entry name" value="ASP"/>
    <property type="match status" value="1"/>
</dbReference>
<evidence type="ECO:0000259" key="5">
    <source>
        <dbReference type="Pfam" id="PF24827"/>
    </source>
</evidence>
<dbReference type="EMBL" id="JACIGM010000014">
    <property type="protein sequence ID" value="MBB4277615.1"/>
    <property type="molecule type" value="Genomic_DNA"/>
</dbReference>
<dbReference type="InterPro" id="IPR053138">
    <property type="entry name" value="N-alpha-Ac-DABA_deacetylase"/>
</dbReference>
<protein>
    <submittedName>
        <fullName evidence="6">N-alpha-acetyl-L-2,4-diaminobutyrate deacetylase</fullName>
        <ecNumber evidence="6">3.5.1.-</ecNumber>
    </submittedName>
</protein>
<gene>
    <name evidence="6" type="ORF">GGE12_005424</name>
</gene>
<name>A0A7W6RS29_9HYPH</name>
<dbReference type="GO" id="GO:0016788">
    <property type="term" value="F:hydrolase activity, acting on ester bonds"/>
    <property type="evidence" value="ECO:0007669"/>
    <property type="project" value="InterPro"/>
</dbReference>